<comment type="similarity">
    <text evidence="2">Belongs to the DivIVA family.</text>
</comment>
<name>A0A1S1V7M7_9FIRM</name>
<dbReference type="Pfam" id="PF05103">
    <property type="entry name" value="DivIVA"/>
    <property type="match status" value="1"/>
</dbReference>
<dbReference type="GO" id="GO:0051301">
    <property type="term" value="P:cell division"/>
    <property type="evidence" value="ECO:0007669"/>
    <property type="project" value="UniProtKB-KW"/>
</dbReference>
<evidence type="ECO:0000313" key="10">
    <source>
        <dbReference type="Proteomes" id="UP000180254"/>
    </source>
</evidence>
<dbReference type="NCBIfam" id="TIGR03544">
    <property type="entry name" value="DivI1A_domain"/>
    <property type="match status" value="1"/>
</dbReference>
<reference evidence="9 10" key="1">
    <citation type="submission" date="2016-09" db="EMBL/GenBank/DDBJ databases">
        <title>Genome sequence of Eubacterium angustum.</title>
        <authorList>
            <person name="Poehlein A."/>
            <person name="Daniel R."/>
        </authorList>
    </citation>
    <scope>NUCLEOTIDE SEQUENCE [LARGE SCALE GENOMIC DNA]</scope>
    <source>
        <strain evidence="9 10">DSM 1989</strain>
    </source>
</reference>
<feature type="compositionally biased region" description="Acidic residues" evidence="8">
    <location>
        <begin position="156"/>
        <end position="178"/>
    </location>
</feature>
<evidence type="ECO:0000256" key="5">
    <source>
        <dbReference type="ARBA" id="ARBA00023054"/>
    </source>
</evidence>
<dbReference type="Gene3D" id="6.10.250.660">
    <property type="match status" value="1"/>
</dbReference>
<dbReference type="RefSeq" id="WP_071062652.1">
    <property type="nucleotide sequence ID" value="NZ_MKIE01000003.1"/>
</dbReference>
<evidence type="ECO:0000256" key="1">
    <source>
        <dbReference type="ARBA" id="ARBA00004496"/>
    </source>
</evidence>
<feature type="coiled-coil region" evidence="7">
    <location>
        <begin position="103"/>
        <end position="130"/>
    </location>
</feature>
<feature type="coiled-coil region" evidence="7">
    <location>
        <begin position="28"/>
        <end position="55"/>
    </location>
</feature>
<dbReference type="PANTHER" id="PTHR35794:SF2">
    <property type="entry name" value="CELL DIVISION PROTEIN DIVIVA"/>
    <property type="match status" value="1"/>
</dbReference>
<comment type="caution">
    <text evidence="9">The sequence shown here is derived from an EMBL/GenBank/DDBJ whole genome shotgun (WGS) entry which is preliminary data.</text>
</comment>
<evidence type="ECO:0000256" key="4">
    <source>
        <dbReference type="ARBA" id="ARBA00022618"/>
    </source>
</evidence>
<dbReference type="PANTHER" id="PTHR35794">
    <property type="entry name" value="CELL DIVISION PROTEIN DIVIVA"/>
    <property type="match status" value="1"/>
</dbReference>
<evidence type="ECO:0000256" key="3">
    <source>
        <dbReference type="ARBA" id="ARBA00022490"/>
    </source>
</evidence>
<dbReference type="Proteomes" id="UP000180254">
    <property type="component" value="Unassembled WGS sequence"/>
</dbReference>
<keyword evidence="3" id="KW-0963">Cytoplasm</keyword>
<accession>A0A1S1V7M7</accession>
<dbReference type="InterPro" id="IPR007793">
    <property type="entry name" value="DivIVA_fam"/>
</dbReference>
<dbReference type="InterPro" id="IPR019933">
    <property type="entry name" value="DivIVA_domain"/>
</dbReference>
<feature type="region of interest" description="Disordered" evidence="8">
    <location>
        <begin position="156"/>
        <end position="218"/>
    </location>
</feature>
<dbReference type="GO" id="GO:0005737">
    <property type="term" value="C:cytoplasm"/>
    <property type="evidence" value="ECO:0007669"/>
    <property type="project" value="UniProtKB-SubCell"/>
</dbReference>
<keyword evidence="10" id="KW-1185">Reference proteome</keyword>
<keyword evidence="5 7" id="KW-0175">Coiled coil</keyword>
<keyword evidence="6" id="KW-0131">Cell cycle</keyword>
<comment type="subcellular location">
    <subcellularLocation>
        <location evidence="1">Cytoplasm</location>
    </subcellularLocation>
</comment>
<proteinExistence type="inferred from homology"/>
<keyword evidence="4" id="KW-0132">Cell division</keyword>
<organism evidence="9 10">
    <name type="scientific">Andreesenia angusta</name>
    <dbReference type="NCBI Taxonomy" id="39480"/>
    <lineage>
        <taxon>Bacteria</taxon>
        <taxon>Bacillati</taxon>
        <taxon>Bacillota</taxon>
        <taxon>Tissierellia</taxon>
        <taxon>Tissierellales</taxon>
        <taxon>Gottschalkiaceae</taxon>
        <taxon>Andreesenia</taxon>
    </lineage>
</organism>
<protein>
    <submittedName>
        <fullName evidence="9">Septum site-determining protein DivIVA</fullName>
    </submittedName>
</protein>
<feature type="compositionally biased region" description="Basic and acidic residues" evidence="8">
    <location>
        <begin position="193"/>
        <end position="210"/>
    </location>
</feature>
<dbReference type="EMBL" id="MKIE01000003">
    <property type="protein sequence ID" value="OHW62626.1"/>
    <property type="molecule type" value="Genomic_DNA"/>
</dbReference>
<evidence type="ECO:0000313" key="9">
    <source>
        <dbReference type="EMBL" id="OHW62626.1"/>
    </source>
</evidence>
<evidence type="ECO:0000256" key="2">
    <source>
        <dbReference type="ARBA" id="ARBA00009008"/>
    </source>
</evidence>
<evidence type="ECO:0000256" key="8">
    <source>
        <dbReference type="SAM" id="MobiDB-lite"/>
    </source>
</evidence>
<dbReference type="AlphaFoldDB" id="A0A1S1V7M7"/>
<dbReference type="OrthoDB" id="9815492at2"/>
<evidence type="ECO:0000256" key="6">
    <source>
        <dbReference type="ARBA" id="ARBA00023306"/>
    </source>
</evidence>
<sequence length="218" mass="24996">MFTPIDIQKKEFSKSFKGYKETEVDSFLDELTIDYEKLFRENVELKDKLSMMTEQIKHYSSIEQTIQKTLVMAQGTAEEVTLNARKKAELIIEDAEKECRKRSESGNEELRKIKEEYDRLKKEMMIYKTKCKSIISSQLAMIESELEEFSFGEMSSDFEAEGEQEQLSEQEIESETEVAEASTEIACEADSTASEKPDMAEDMYSTRRIDISGGVSGA</sequence>
<evidence type="ECO:0000256" key="7">
    <source>
        <dbReference type="SAM" id="Coils"/>
    </source>
</evidence>
<dbReference type="STRING" id="39480.EUAN_11910"/>
<gene>
    <name evidence="9" type="primary">divIVA</name>
    <name evidence="9" type="ORF">EUAN_11910</name>
</gene>